<dbReference type="EMBL" id="CAKOGL010000013">
    <property type="protein sequence ID" value="CAH2093391.1"/>
    <property type="molecule type" value="Genomic_DNA"/>
</dbReference>
<gene>
    <name evidence="2" type="ORF">EEDITHA_LOCUS9064</name>
</gene>
<dbReference type="Proteomes" id="UP001153954">
    <property type="component" value="Unassembled WGS sequence"/>
</dbReference>
<name>A0AAU9U1L8_EUPED</name>
<organism evidence="2 3">
    <name type="scientific">Euphydryas editha</name>
    <name type="common">Edith's checkerspot</name>
    <dbReference type="NCBI Taxonomy" id="104508"/>
    <lineage>
        <taxon>Eukaryota</taxon>
        <taxon>Metazoa</taxon>
        <taxon>Ecdysozoa</taxon>
        <taxon>Arthropoda</taxon>
        <taxon>Hexapoda</taxon>
        <taxon>Insecta</taxon>
        <taxon>Pterygota</taxon>
        <taxon>Neoptera</taxon>
        <taxon>Endopterygota</taxon>
        <taxon>Lepidoptera</taxon>
        <taxon>Glossata</taxon>
        <taxon>Ditrysia</taxon>
        <taxon>Papilionoidea</taxon>
        <taxon>Nymphalidae</taxon>
        <taxon>Nymphalinae</taxon>
        <taxon>Euphydryas</taxon>
    </lineage>
</organism>
<reference evidence="2" key="1">
    <citation type="submission" date="2022-03" db="EMBL/GenBank/DDBJ databases">
        <authorList>
            <person name="Tunstrom K."/>
        </authorList>
    </citation>
    <scope>NUCLEOTIDE SEQUENCE</scope>
</reference>
<keyword evidence="3" id="KW-1185">Reference proteome</keyword>
<evidence type="ECO:0000313" key="3">
    <source>
        <dbReference type="Proteomes" id="UP001153954"/>
    </source>
</evidence>
<dbReference type="AlphaFoldDB" id="A0AAU9U1L8"/>
<protein>
    <submittedName>
        <fullName evidence="2">Uncharacterized protein</fullName>
    </submittedName>
</protein>
<feature type="region of interest" description="Disordered" evidence="1">
    <location>
        <begin position="27"/>
        <end position="103"/>
    </location>
</feature>
<comment type="caution">
    <text evidence="2">The sequence shown here is derived from an EMBL/GenBank/DDBJ whole genome shotgun (WGS) entry which is preliminary data.</text>
</comment>
<proteinExistence type="predicted"/>
<sequence>MRHLARTMFARADEGARTHLHRIVPLQAKPPEGRPLPRELLLSPQPRPNTGISGNDEDDAGDAYPKMITTSTCRPQGTKLKRHGLPRRLNRRGHGPPGRNEIT</sequence>
<feature type="compositionally biased region" description="Basic residues" evidence="1">
    <location>
        <begin position="79"/>
        <end position="94"/>
    </location>
</feature>
<evidence type="ECO:0000313" key="2">
    <source>
        <dbReference type="EMBL" id="CAH2093391.1"/>
    </source>
</evidence>
<evidence type="ECO:0000256" key="1">
    <source>
        <dbReference type="SAM" id="MobiDB-lite"/>
    </source>
</evidence>
<accession>A0AAU9U1L8</accession>